<sequence length="196" mass="22702">MLIASALLVDDEQERKERPRRWWAKPWLNREKENISLSGDMRHGEDTQSYKNYLRMDDNVFKELLNKIEKHIRKESYTRECITPRQNQCTIVSCLVPNTTAEWLEISRDFEEKWNTPNIVGALDGKHIVIKAPAKQGSAFYNYKGQHSIALLAMADANYNFTCINVGINGLLQNKTGVIFQRINLYLGEQPLSLML</sequence>
<accession>A0AAV8Y6V0</accession>
<dbReference type="GO" id="GO:0046872">
    <property type="term" value="F:metal ion binding"/>
    <property type="evidence" value="ECO:0007669"/>
    <property type="project" value="UniProtKB-KW"/>
</dbReference>
<evidence type="ECO:0000256" key="1">
    <source>
        <dbReference type="ARBA" id="ARBA00001968"/>
    </source>
</evidence>
<protein>
    <recommendedName>
        <fullName evidence="3">DDE Tnp4 domain-containing protein</fullName>
    </recommendedName>
</protein>
<evidence type="ECO:0000256" key="2">
    <source>
        <dbReference type="ARBA" id="ARBA00022723"/>
    </source>
</evidence>
<keyword evidence="2" id="KW-0479">Metal-binding</keyword>
<dbReference type="Pfam" id="PF13359">
    <property type="entry name" value="DDE_Tnp_4"/>
    <property type="match status" value="1"/>
</dbReference>
<dbReference type="EMBL" id="JAPWTK010000195">
    <property type="protein sequence ID" value="KAJ8946160.1"/>
    <property type="molecule type" value="Genomic_DNA"/>
</dbReference>
<comment type="cofactor">
    <cofactor evidence="1">
        <name>a divalent metal cation</name>
        <dbReference type="ChEBI" id="CHEBI:60240"/>
    </cofactor>
</comment>
<dbReference type="AlphaFoldDB" id="A0AAV8Y6V0"/>
<feature type="domain" description="DDE Tnp4" evidence="3">
    <location>
        <begin position="123"/>
        <end position="175"/>
    </location>
</feature>
<name>A0AAV8Y6V0_9CUCU</name>
<evidence type="ECO:0000259" key="3">
    <source>
        <dbReference type="Pfam" id="PF13359"/>
    </source>
</evidence>
<organism evidence="4 5">
    <name type="scientific">Aromia moschata</name>
    <dbReference type="NCBI Taxonomy" id="1265417"/>
    <lineage>
        <taxon>Eukaryota</taxon>
        <taxon>Metazoa</taxon>
        <taxon>Ecdysozoa</taxon>
        <taxon>Arthropoda</taxon>
        <taxon>Hexapoda</taxon>
        <taxon>Insecta</taxon>
        <taxon>Pterygota</taxon>
        <taxon>Neoptera</taxon>
        <taxon>Endopterygota</taxon>
        <taxon>Coleoptera</taxon>
        <taxon>Polyphaga</taxon>
        <taxon>Cucujiformia</taxon>
        <taxon>Chrysomeloidea</taxon>
        <taxon>Cerambycidae</taxon>
        <taxon>Cerambycinae</taxon>
        <taxon>Callichromatini</taxon>
        <taxon>Aromia</taxon>
    </lineage>
</organism>
<comment type="caution">
    <text evidence="4">The sequence shown here is derived from an EMBL/GenBank/DDBJ whole genome shotgun (WGS) entry which is preliminary data.</text>
</comment>
<gene>
    <name evidence="4" type="ORF">NQ318_004413</name>
</gene>
<reference evidence="4" key="1">
    <citation type="journal article" date="2023" name="Insect Mol. Biol.">
        <title>Genome sequencing provides insights into the evolution of gene families encoding plant cell wall-degrading enzymes in longhorned beetles.</title>
        <authorList>
            <person name="Shin N.R."/>
            <person name="Okamura Y."/>
            <person name="Kirsch R."/>
            <person name="Pauchet Y."/>
        </authorList>
    </citation>
    <scope>NUCLEOTIDE SEQUENCE</scope>
    <source>
        <strain evidence="4">AMC_N1</strain>
    </source>
</reference>
<dbReference type="InterPro" id="IPR027806">
    <property type="entry name" value="HARBI1_dom"/>
</dbReference>
<proteinExistence type="predicted"/>
<evidence type="ECO:0000313" key="5">
    <source>
        <dbReference type="Proteomes" id="UP001162162"/>
    </source>
</evidence>
<evidence type="ECO:0000313" key="4">
    <source>
        <dbReference type="EMBL" id="KAJ8946160.1"/>
    </source>
</evidence>
<dbReference type="Proteomes" id="UP001162162">
    <property type="component" value="Unassembled WGS sequence"/>
</dbReference>
<keyword evidence="5" id="KW-1185">Reference proteome</keyword>